<protein>
    <submittedName>
        <fullName evidence="1">Uncharacterized protein</fullName>
    </submittedName>
</protein>
<organism evidence="1 2">
    <name type="scientific">Hypoxylon rubiginosum</name>
    <dbReference type="NCBI Taxonomy" id="110542"/>
    <lineage>
        <taxon>Eukaryota</taxon>
        <taxon>Fungi</taxon>
        <taxon>Dikarya</taxon>
        <taxon>Ascomycota</taxon>
        <taxon>Pezizomycotina</taxon>
        <taxon>Sordariomycetes</taxon>
        <taxon>Xylariomycetidae</taxon>
        <taxon>Xylariales</taxon>
        <taxon>Hypoxylaceae</taxon>
        <taxon>Hypoxylon</taxon>
    </lineage>
</organism>
<keyword evidence="2" id="KW-1185">Reference proteome</keyword>
<sequence>MEQGGGLWRKRYLMPSWVLQVICSLVFVIASSLALAAADYLHDNPPPGSSNNASYEGYEHNGDQAIDLVQISGGVAMALSFVTLILDMAEIVLYDHHRLSPVLLICSASVKTVVWGAYLVLTLNDPVVSVLDIVISLVLVITSAEQLVLGSMYRHRQRQDHLEDRDSSETADVEGVQDRADGGSLHRVLAHEL</sequence>
<comment type="caution">
    <text evidence="1">The sequence shown here is derived from an EMBL/GenBank/DDBJ whole genome shotgun (WGS) entry which is preliminary data.</text>
</comment>
<gene>
    <name evidence="1" type="ORF">F4820DRAFT_437676</name>
</gene>
<evidence type="ECO:0000313" key="1">
    <source>
        <dbReference type="EMBL" id="KAI4860170.1"/>
    </source>
</evidence>
<name>A0ACB9YL90_9PEZI</name>
<reference evidence="1 2" key="1">
    <citation type="journal article" date="2022" name="New Phytol.">
        <title>Ecological generalism drives hyperdiversity of secondary metabolite gene clusters in xylarialean endophytes.</title>
        <authorList>
            <person name="Franco M.E.E."/>
            <person name="Wisecaver J.H."/>
            <person name="Arnold A.E."/>
            <person name="Ju Y.M."/>
            <person name="Slot J.C."/>
            <person name="Ahrendt S."/>
            <person name="Moore L.P."/>
            <person name="Eastman K.E."/>
            <person name="Scott K."/>
            <person name="Konkel Z."/>
            <person name="Mondo S.J."/>
            <person name="Kuo A."/>
            <person name="Hayes R.D."/>
            <person name="Haridas S."/>
            <person name="Andreopoulos B."/>
            <person name="Riley R."/>
            <person name="LaButti K."/>
            <person name="Pangilinan J."/>
            <person name="Lipzen A."/>
            <person name="Amirebrahimi M."/>
            <person name="Yan J."/>
            <person name="Adam C."/>
            <person name="Keymanesh K."/>
            <person name="Ng V."/>
            <person name="Louie K."/>
            <person name="Northen T."/>
            <person name="Drula E."/>
            <person name="Henrissat B."/>
            <person name="Hsieh H.M."/>
            <person name="Youens-Clark K."/>
            <person name="Lutzoni F."/>
            <person name="Miadlikowska J."/>
            <person name="Eastwood D.C."/>
            <person name="Hamelin R.C."/>
            <person name="Grigoriev I.V."/>
            <person name="U'Ren J.M."/>
        </authorList>
    </citation>
    <scope>NUCLEOTIDE SEQUENCE [LARGE SCALE GENOMIC DNA]</scope>
    <source>
        <strain evidence="1 2">CBS 119005</strain>
    </source>
</reference>
<accession>A0ACB9YL90</accession>
<evidence type="ECO:0000313" key="2">
    <source>
        <dbReference type="Proteomes" id="UP001497700"/>
    </source>
</evidence>
<dbReference type="Proteomes" id="UP001497700">
    <property type="component" value="Unassembled WGS sequence"/>
</dbReference>
<proteinExistence type="predicted"/>
<dbReference type="EMBL" id="MU393597">
    <property type="protein sequence ID" value="KAI4860170.1"/>
    <property type="molecule type" value="Genomic_DNA"/>
</dbReference>